<protein>
    <recommendedName>
        <fullName evidence="6">Radical SAM core domain-containing protein</fullName>
    </recommendedName>
</protein>
<reference evidence="7" key="1">
    <citation type="journal article" date="2014" name="Front. Microbiol.">
        <title>High frequency of phylogenetically diverse reductive dehalogenase-homologous genes in deep subseafloor sedimentary metagenomes.</title>
        <authorList>
            <person name="Kawai M."/>
            <person name="Futagami T."/>
            <person name="Toyoda A."/>
            <person name="Takaki Y."/>
            <person name="Nishi S."/>
            <person name="Hori S."/>
            <person name="Arai W."/>
            <person name="Tsubouchi T."/>
            <person name="Morono Y."/>
            <person name="Uchiyama I."/>
            <person name="Ito T."/>
            <person name="Fujiyama A."/>
            <person name="Inagaki F."/>
            <person name="Takami H."/>
        </authorList>
    </citation>
    <scope>NUCLEOTIDE SEQUENCE</scope>
    <source>
        <strain evidence="7">Expedition CK06-06</strain>
    </source>
</reference>
<comment type="caution">
    <text evidence="7">The sequence shown here is derived from an EMBL/GenBank/DDBJ whole genome shotgun (WGS) entry which is preliminary data.</text>
</comment>
<dbReference type="Gene3D" id="3.80.30.20">
    <property type="entry name" value="tm_1862 like domain"/>
    <property type="match status" value="1"/>
</dbReference>
<dbReference type="AlphaFoldDB" id="X1NTN8"/>
<feature type="non-terminal residue" evidence="7">
    <location>
        <position position="1"/>
    </location>
</feature>
<evidence type="ECO:0000259" key="6">
    <source>
        <dbReference type="PROSITE" id="PS51918"/>
    </source>
</evidence>
<keyword evidence="2" id="KW-0949">S-adenosyl-L-methionine</keyword>
<dbReference type="SFLD" id="SFLDS00029">
    <property type="entry name" value="Radical_SAM"/>
    <property type="match status" value="1"/>
</dbReference>
<comment type="cofactor">
    <cofactor evidence="1">
        <name>[4Fe-4S] cluster</name>
        <dbReference type="ChEBI" id="CHEBI:49883"/>
    </cofactor>
</comment>
<evidence type="ECO:0000256" key="4">
    <source>
        <dbReference type="ARBA" id="ARBA00023004"/>
    </source>
</evidence>
<dbReference type="GO" id="GO:0003824">
    <property type="term" value="F:catalytic activity"/>
    <property type="evidence" value="ECO:0007669"/>
    <property type="project" value="InterPro"/>
</dbReference>
<dbReference type="GO" id="GO:0046872">
    <property type="term" value="F:metal ion binding"/>
    <property type="evidence" value="ECO:0007669"/>
    <property type="project" value="UniProtKB-KW"/>
</dbReference>
<dbReference type="InterPro" id="IPR007197">
    <property type="entry name" value="rSAM"/>
</dbReference>
<dbReference type="InterPro" id="IPR051198">
    <property type="entry name" value="BchE-like"/>
</dbReference>
<dbReference type="PANTHER" id="PTHR43409">
    <property type="entry name" value="ANAEROBIC MAGNESIUM-PROTOPORPHYRIN IX MONOMETHYL ESTER CYCLASE-RELATED"/>
    <property type="match status" value="1"/>
</dbReference>
<dbReference type="PANTHER" id="PTHR43409:SF7">
    <property type="entry name" value="BLL1977 PROTEIN"/>
    <property type="match status" value="1"/>
</dbReference>
<evidence type="ECO:0000256" key="2">
    <source>
        <dbReference type="ARBA" id="ARBA00022691"/>
    </source>
</evidence>
<dbReference type="PROSITE" id="PS51918">
    <property type="entry name" value="RADICAL_SAM"/>
    <property type="match status" value="1"/>
</dbReference>
<dbReference type="EMBL" id="BARV01037054">
    <property type="protein sequence ID" value="GAI47422.1"/>
    <property type="molecule type" value="Genomic_DNA"/>
</dbReference>
<evidence type="ECO:0000256" key="1">
    <source>
        <dbReference type="ARBA" id="ARBA00001966"/>
    </source>
</evidence>
<dbReference type="SUPFAM" id="SSF102114">
    <property type="entry name" value="Radical SAM enzymes"/>
    <property type="match status" value="1"/>
</dbReference>
<accession>X1NTN8</accession>
<evidence type="ECO:0000256" key="3">
    <source>
        <dbReference type="ARBA" id="ARBA00022723"/>
    </source>
</evidence>
<evidence type="ECO:0000256" key="5">
    <source>
        <dbReference type="ARBA" id="ARBA00023014"/>
    </source>
</evidence>
<dbReference type="InterPro" id="IPR023404">
    <property type="entry name" value="rSAM_horseshoe"/>
</dbReference>
<feature type="domain" description="Radical SAM core" evidence="6">
    <location>
        <begin position="73"/>
        <end position="222"/>
    </location>
</feature>
<feature type="non-terminal residue" evidence="7">
    <location>
        <position position="222"/>
    </location>
</feature>
<dbReference type="Pfam" id="PF04055">
    <property type="entry name" value="Radical_SAM"/>
    <property type="match status" value="1"/>
</dbReference>
<keyword evidence="3" id="KW-0479">Metal-binding</keyword>
<sequence>LSHKQVDMVVRGEGELTMRELVQRGSPEGVLGISYKENNKVIHNPDRPLIGDLDSLPFPARHLRRYNYTSSLIRDREVDEIHMSRGCWGSCTFCCEPSMSRGHQRYRSPENVIEEIDQIYNVIHKRKPLCILIGDPNFMGDAKRVDRFCDLLHESNFDIIFHTMVRADSMARHPEVVKKMCDNNIIYFCMGIESPNLKDLTITHKGIDTEIQKKAIQVIRDS</sequence>
<keyword evidence="4" id="KW-0408">Iron</keyword>
<name>X1NTN8_9ZZZZ</name>
<organism evidence="7">
    <name type="scientific">marine sediment metagenome</name>
    <dbReference type="NCBI Taxonomy" id="412755"/>
    <lineage>
        <taxon>unclassified sequences</taxon>
        <taxon>metagenomes</taxon>
        <taxon>ecological metagenomes</taxon>
    </lineage>
</organism>
<proteinExistence type="predicted"/>
<dbReference type="InterPro" id="IPR058240">
    <property type="entry name" value="rSAM_sf"/>
</dbReference>
<dbReference type="SFLD" id="SFLDG01082">
    <property type="entry name" value="B12-binding_domain_containing"/>
    <property type="match status" value="1"/>
</dbReference>
<gene>
    <name evidence="7" type="ORF">S06H3_57408</name>
</gene>
<dbReference type="GO" id="GO:0051536">
    <property type="term" value="F:iron-sulfur cluster binding"/>
    <property type="evidence" value="ECO:0007669"/>
    <property type="project" value="UniProtKB-KW"/>
</dbReference>
<keyword evidence="5" id="KW-0411">Iron-sulfur</keyword>
<evidence type="ECO:0000313" key="7">
    <source>
        <dbReference type="EMBL" id="GAI47422.1"/>
    </source>
</evidence>